<dbReference type="InterPro" id="IPR003593">
    <property type="entry name" value="AAA+_ATPase"/>
</dbReference>
<keyword evidence="3" id="KW-0547">Nucleotide-binding</keyword>
<gene>
    <name evidence="8" type="primary">ugpC</name>
    <name evidence="8" type="ORF">NCTC13316_01931</name>
</gene>
<evidence type="ECO:0000256" key="5">
    <source>
        <dbReference type="ARBA" id="ARBA00022967"/>
    </source>
</evidence>
<dbReference type="RefSeq" id="WP_115331438.1">
    <property type="nucleotide sequence ID" value="NZ_CAAAHP010000002.1"/>
</dbReference>
<dbReference type="InterPro" id="IPR027417">
    <property type="entry name" value="P-loop_NTPase"/>
</dbReference>
<dbReference type="CDD" id="cd03301">
    <property type="entry name" value="ABC_MalK_N"/>
    <property type="match status" value="1"/>
</dbReference>
<accession>A0A378JUE2</accession>
<dbReference type="EMBL" id="UGOD01000001">
    <property type="protein sequence ID" value="STX51832.1"/>
    <property type="molecule type" value="Genomic_DNA"/>
</dbReference>
<dbReference type="SMART" id="SM00382">
    <property type="entry name" value="AAA"/>
    <property type="match status" value="1"/>
</dbReference>
<dbReference type="AlphaFoldDB" id="A0A378JUE2"/>
<dbReference type="EC" id="3.6.3.20" evidence="8"/>
<dbReference type="Pfam" id="PF00005">
    <property type="entry name" value="ABC_tran"/>
    <property type="match status" value="1"/>
</dbReference>
<dbReference type="GO" id="GO:0005524">
    <property type="term" value="F:ATP binding"/>
    <property type="evidence" value="ECO:0007669"/>
    <property type="project" value="UniProtKB-KW"/>
</dbReference>
<dbReference type="PROSITE" id="PS50893">
    <property type="entry name" value="ABC_TRANSPORTER_2"/>
    <property type="match status" value="1"/>
</dbReference>
<keyword evidence="6" id="KW-0472">Membrane</keyword>
<organism evidence="8 9">
    <name type="scientific">Legionella busanensis</name>
    <dbReference type="NCBI Taxonomy" id="190655"/>
    <lineage>
        <taxon>Bacteria</taxon>
        <taxon>Pseudomonadati</taxon>
        <taxon>Pseudomonadota</taxon>
        <taxon>Gammaproteobacteria</taxon>
        <taxon>Legionellales</taxon>
        <taxon>Legionellaceae</taxon>
        <taxon>Legionella</taxon>
    </lineage>
</organism>
<dbReference type="InterPro" id="IPR047641">
    <property type="entry name" value="ABC_transpr_MalK/UgpC-like"/>
</dbReference>
<reference evidence="8 9" key="1">
    <citation type="submission" date="2018-06" db="EMBL/GenBank/DDBJ databases">
        <authorList>
            <consortium name="Pathogen Informatics"/>
            <person name="Doyle S."/>
        </authorList>
    </citation>
    <scope>NUCLEOTIDE SEQUENCE [LARGE SCALE GENOMIC DNA]</scope>
    <source>
        <strain evidence="8 9">NCTC13316</strain>
    </source>
</reference>
<evidence type="ECO:0000256" key="3">
    <source>
        <dbReference type="ARBA" id="ARBA00022741"/>
    </source>
</evidence>
<dbReference type="InterPro" id="IPR008995">
    <property type="entry name" value="Mo/tungstate-bd_C_term_dom"/>
</dbReference>
<dbReference type="GO" id="GO:0008643">
    <property type="term" value="P:carbohydrate transport"/>
    <property type="evidence" value="ECO:0007669"/>
    <property type="project" value="InterPro"/>
</dbReference>
<sequence length="363" mass="41057">MATVDLIDVYKRYGQQTILNKINLTIDKGEFVAVIGPSGCGKSTLLRLVAGLDQVTEGSILINNECVNSIPPHRRNMAMVFQNYALYPHMTVYDNMAYGLKLRGMKKEAIRKRVSEVAELLQLSSYLQRKPHALSGGQRQRVAMGRAIVRSPAVFLFDEPLSNLDTKLRAEMRHEIKKLHQELNTTCLYVTHDQIEAMTMAARVLVLNNGKIEQFGSPQLLYQQPASVFVAEFVGLYPVNFLSGTVDLKQRKIQTNLGIDLPWPNENLTKTDQERVLIGIRPEHLHISSESKDDTIEVKVSFIDNMGSDKLIHAQSIINEQRFTIKTSAETIITEEIIRIKPIVRKANLFQQHTGLRIGGWHD</sequence>
<evidence type="ECO:0000313" key="9">
    <source>
        <dbReference type="Proteomes" id="UP000254794"/>
    </source>
</evidence>
<dbReference type="InterPro" id="IPR017871">
    <property type="entry name" value="ABC_transporter-like_CS"/>
</dbReference>
<evidence type="ECO:0000256" key="4">
    <source>
        <dbReference type="ARBA" id="ARBA00022840"/>
    </source>
</evidence>
<dbReference type="InterPro" id="IPR012340">
    <property type="entry name" value="NA-bd_OB-fold"/>
</dbReference>
<keyword evidence="8" id="KW-0378">Hydrolase</keyword>
<dbReference type="GO" id="GO:0016887">
    <property type="term" value="F:ATP hydrolysis activity"/>
    <property type="evidence" value="ECO:0007669"/>
    <property type="project" value="InterPro"/>
</dbReference>
<proteinExistence type="predicted"/>
<keyword evidence="1" id="KW-0813">Transport</keyword>
<dbReference type="GO" id="GO:0055052">
    <property type="term" value="C:ATP-binding cassette (ABC) transporter complex, substrate-binding subunit-containing"/>
    <property type="evidence" value="ECO:0007669"/>
    <property type="project" value="TreeGrafter"/>
</dbReference>
<dbReference type="NCBIfam" id="NF008653">
    <property type="entry name" value="PRK11650.1"/>
    <property type="match status" value="1"/>
</dbReference>
<dbReference type="Gene3D" id="2.40.50.140">
    <property type="entry name" value="Nucleic acid-binding proteins"/>
    <property type="match status" value="1"/>
</dbReference>
<evidence type="ECO:0000256" key="1">
    <source>
        <dbReference type="ARBA" id="ARBA00022448"/>
    </source>
</evidence>
<dbReference type="InterPro" id="IPR003439">
    <property type="entry name" value="ABC_transporter-like_ATP-bd"/>
</dbReference>
<evidence type="ECO:0000256" key="6">
    <source>
        <dbReference type="ARBA" id="ARBA00023136"/>
    </source>
</evidence>
<dbReference type="InterPro" id="IPR015855">
    <property type="entry name" value="ABC_transpr_MalK-like"/>
</dbReference>
<name>A0A378JUE2_9GAMM</name>
<keyword evidence="2" id="KW-1003">Cell membrane</keyword>
<dbReference type="PANTHER" id="PTHR43875">
    <property type="entry name" value="MALTODEXTRIN IMPORT ATP-BINDING PROTEIN MSMX"/>
    <property type="match status" value="1"/>
</dbReference>
<keyword evidence="5" id="KW-1278">Translocase</keyword>
<evidence type="ECO:0000313" key="8">
    <source>
        <dbReference type="EMBL" id="STX51832.1"/>
    </source>
</evidence>
<feature type="domain" description="ABC transporter" evidence="7">
    <location>
        <begin position="4"/>
        <end position="234"/>
    </location>
</feature>
<dbReference type="SUPFAM" id="SSF52540">
    <property type="entry name" value="P-loop containing nucleoside triphosphate hydrolases"/>
    <property type="match status" value="1"/>
</dbReference>
<dbReference type="PANTHER" id="PTHR43875:SF15">
    <property type="entry name" value="TREHALOSE IMPORT ATP-BINDING PROTEIN SUGC"/>
    <property type="match status" value="1"/>
</dbReference>
<evidence type="ECO:0000259" key="7">
    <source>
        <dbReference type="PROSITE" id="PS50893"/>
    </source>
</evidence>
<dbReference type="GO" id="GO:0140359">
    <property type="term" value="F:ABC-type transporter activity"/>
    <property type="evidence" value="ECO:0007669"/>
    <property type="project" value="InterPro"/>
</dbReference>
<dbReference type="PROSITE" id="PS00211">
    <property type="entry name" value="ABC_TRANSPORTER_1"/>
    <property type="match status" value="1"/>
</dbReference>
<dbReference type="Gene3D" id="2.40.50.100">
    <property type="match status" value="1"/>
</dbReference>
<dbReference type="SUPFAM" id="SSF50331">
    <property type="entry name" value="MOP-like"/>
    <property type="match status" value="1"/>
</dbReference>
<dbReference type="Gene3D" id="3.40.50.300">
    <property type="entry name" value="P-loop containing nucleotide triphosphate hydrolases"/>
    <property type="match status" value="1"/>
</dbReference>
<keyword evidence="4 8" id="KW-0067">ATP-binding</keyword>
<evidence type="ECO:0000256" key="2">
    <source>
        <dbReference type="ARBA" id="ARBA00022475"/>
    </source>
</evidence>
<dbReference type="Proteomes" id="UP000254794">
    <property type="component" value="Unassembled WGS sequence"/>
</dbReference>
<dbReference type="OrthoDB" id="9802264at2"/>
<keyword evidence="9" id="KW-1185">Reference proteome</keyword>
<protein>
    <submittedName>
        <fullName evidence="8">sn-glycerol 3-phosphate transport system ATP-binding protein</fullName>
        <ecNumber evidence="8">3.6.3.20</ecNumber>
    </submittedName>
</protein>
<dbReference type="FunFam" id="3.40.50.300:FF:000042">
    <property type="entry name" value="Maltose/maltodextrin ABC transporter, ATP-binding protein"/>
    <property type="match status" value="1"/>
</dbReference>